<name>A0A914CN16_9BILA</name>
<sequence>MPPVTRVYTTACVLTTLAVQLDFITPFHLYFNRYLVFYELQLWRLVTSFCYFGSFGFTFLFNIVFTYRHCQMLEEGSFRGRTADFVFMFLFGAIFMIICACFVHMVFLGQAFTIMIVYIWSRQNPFVRMNFFGIISFTAPYLPWVLLLFSLLLGNSAMVDFCGIAAGHLYYFLDSVYPNQPYGFRVLKTPAFLKRLLDPAPIPRVDVQDRPGGFEWGNNEN</sequence>
<keyword evidence="5 7" id="KW-1133">Transmembrane helix</keyword>
<dbReference type="GO" id="GO:0005789">
    <property type="term" value="C:endoplasmic reticulum membrane"/>
    <property type="evidence" value="ECO:0007669"/>
    <property type="project" value="UniProtKB-SubCell"/>
</dbReference>
<dbReference type="SUPFAM" id="SSF144091">
    <property type="entry name" value="Rhomboid-like"/>
    <property type="match status" value="1"/>
</dbReference>
<dbReference type="GO" id="GO:0036503">
    <property type="term" value="P:ERAD pathway"/>
    <property type="evidence" value="ECO:0007669"/>
    <property type="project" value="UniProtKB-ARBA"/>
</dbReference>
<dbReference type="AlphaFoldDB" id="A0A914CN16"/>
<evidence type="ECO:0000256" key="6">
    <source>
        <dbReference type="ARBA" id="ARBA00023136"/>
    </source>
</evidence>
<reference evidence="9" key="1">
    <citation type="submission" date="2022-11" db="UniProtKB">
        <authorList>
            <consortium name="WormBaseParasite"/>
        </authorList>
    </citation>
    <scope>IDENTIFICATION</scope>
</reference>
<evidence type="ECO:0000256" key="2">
    <source>
        <dbReference type="ARBA" id="ARBA00008917"/>
    </source>
</evidence>
<keyword evidence="8" id="KW-1185">Reference proteome</keyword>
<feature type="transmembrane region" description="Helical" evidence="7">
    <location>
        <begin position="86"/>
        <end position="119"/>
    </location>
</feature>
<dbReference type="Proteomes" id="UP000887540">
    <property type="component" value="Unplaced"/>
</dbReference>
<dbReference type="FunFam" id="1.20.1540.10:FF:000016">
    <property type="entry name" value="Derlin"/>
    <property type="match status" value="1"/>
</dbReference>
<feature type="transmembrane region" description="Helical" evidence="7">
    <location>
        <begin position="42"/>
        <end position="65"/>
    </location>
</feature>
<protein>
    <recommendedName>
        <fullName evidence="7">Derlin</fullName>
    </recommendedName>
</protein>
<dbReference type="Pfam" id="PF04511">
    <property type="entry name" value="DER1"/>
    <property type="match status" value="1"/>
</dbReference>
<comment type="function">
    <text evidence="7">May be involved in the degradation of misfolded endoplasmic reticulum (ER) luminal proteins.</text>
</comment>
<dbReference type="InterPro" id="IPR007599">
    <property type="entry name" value="DER1"/>
</dbReference>
<keyword evidence="6 7" id="KW-0472">Membrane</keyword>
<keyword evidence="3 7" id="KW-0812">Transmembrane</keyword>
<proteinExistence type="inferred from homology"/>
<evidence type="ECO:0000256" key="5">
    <source>
        <dbReference type="ARBA" id="ARBA00022989"/>
    </source>
</evidence>
<evidence type="ECO:0000256" key="3">
    <source>
        <dbReference type="ARBA" id="ARBA00022692"/>
    </source>
</evidence>
<feature type="transmembrane region" description="Helical" evidence="7">
    <location>
        <begin position="7"/>
        <end position="30"/>
    </location>
</feature>
<evidence type="ECO:0000256" key="1">
    <source>
        <dbReference type="ARBA" id="ARBA00004477"/>
    </source>
</evidence>
<dbReference type="InterPro" id="IPR035952">
    <property type="entry name" value="Rhomboid-like_sf"/>
</dbReference>
<comment type="similarity">
    <text evidence="2 7">Belongs to the derlin family.</text>
</comment>
<evidence type="ECO:0000313" key="9">
    <source>
        <dbReference type="WBParaSite" id="ACRNAN_scaffold12559.g25809.t1"/>
    </source>
</evidence>
<evidence type="ECO:0000256" key="4">
    <source>
        <dbReference type="ARBA" id="ARBA00022824"/>
    </source>
</evidence>
<organism evidence="8 9">
    <name type="scientific">Acrobeloides nanus</name>
    <dbReference type="NCBI Taxonomy" id="290746"/>
    <lineage>
        <taxon>Eukaryota</taxon>
        <taxon>Metazoa</taxon>
        <taxon>Ecdysozoa</taxon>
        <taxon>Nematoda</taxon>
        <taxon>Chromadorea</taxon>
        <taxon>Rhabditida</taxon>
        <taxon>Tylenchina</taxon>
        <taxon>Cephalobomorpha</taxon>
        <taxon>Cephaloboidea</taxon>
        <taxon>Cephalobidae</taxon>
        <taxon>Acrobeloides</taxon>
    </lineage>
</organism>
<accession>A0A914CN16</accession>
<evidence type="ECO:0000313" key="8">
    <source>
        <dbReference type="Proteomes" id="UP000887540"/>
    </source>
</evidence>
<keyword evidence="4 7" id="KW-0256">Endoplasmic reticulum</keyword>
<dbReference type="WBParaSite" id="ACRNAN_scaffold12559.g25809.t1">
    <property type="protein sequence ID" value="ACRNAN_scaffold12559.g25809.t1"/>
    <property type="gene ID" value="ACRNAN_scaffold12559.g25809"/>
</dbReference>
<evidence type="ECO:0000256" key="7">
    <source>
        <dbReference type="RuleBase" id="RU363059"/>
    </source>
</evidence>
<dbReference type="PANTHER" id="PTHR11009">
    <property type="entry name" value="DER1-LIKE PROTEIN, DERLIN"/>
    <property type="match status" value="1"/>
</dbReference>
<feature type="transmembrane region" description="Helical" evidence="7">
    <location>
        <begin position="131"/>
        <end position="153"/>
    </location>
</feature>
<comment type="subcellular location">
    <subcellularLocation>
        <location evidence="1 7">Endoplasmic reticulum membrane</location>
        <topology evidence="1 7">Multi-pass membrane protein</topology>
    </subcellularLocation>
</comment>